<gene>
    <name evidence="1" type="ORF">AOXY_G1182</name>
</gene>
<dbReference type="AlphaFoldDB" id="A0AAD8GLQ2"/>
<evidence type="ECO:0000313" key="1">
    <source>
        <dbReference type="EMBL" id="KAK1176318.1"/>
    </source>
</evidence>
<name>A0AAD8GLQ2_ACIOX</name>
<reference evidence="1" key="1">
    <citation type="submission" date="2022-02" db="EMBL/GenBank/DDBJ databases">
        <title>Atlantic sturgeon de novo genome assembly.</title>
        <authorList>
            <person name="Stock M."/>
            <person name="Klopp C."/>
            <person name="Guiguen Y."/>
            <person name="Cabau C."/>
            <person name="Parinello H."/>
            <person name="Santidrian Yebra-Pimentel E."/>
            <person name="Kuhl H."/>
            <person name="Dirks R.P."/>
            <person name="Guessner J."/>
            <person name="Wuertz S."/>
            <person name="Du K."/>
            <person name="Schartl M."/>
        </authorList>
    </citation>
    <scope>NUCLEOTIDE SEQUENCE</scope>
    <source>
        <strain evidence="1">STURGEONOMICS-FGT-2020</strain>
        <tissue evidence="1">Whole blood</tissue>
    </source>
</reference>
<keyword evidence="2" id="KW-1185">Reference proteome</keyword>
<accession>A0AAD8GLQ2</accession>
<sequence>MGEEWREVRTLYYRAETAAAQWKSALDQLDAAMENSWSREFSKWRSSLSDHEKLIQSWEKAWESCDQDGIV</sequence>
<protein>
    <submittedName>
        <fullName evidence="1">Semaphorin-4D-like isoform X4</fullName>
    </submittedName>
</protein>
<dbReference type="EMBL" id="JAGXEW010000001">
    <property type="protein sequence ID" value="KAK1176318.1"/>
    <property type="molecule type" value="Genomic_DNA"/>
</dbReference>
<comment type="caution">
    <text evidence="1">The sequence shown here is derived from an EMBL/GenBank/DDBJ whole genome shotgun (WGS) entry which is preliminary data.</text>
</comment>
<proteinExistence type="predicted"/>
<dbReference type="Proteomes" id="UP001230051">
    <property type="component" value="Unassembled WGS sequence"/>
</dbReference>
<organism evidence="1 2">
    <name type="scientific">Acipenser oxyrinchus oxyrinchus</name>
    <dbReference type="NCBI Taxonomy" id="40147"/>
    <lineage>
        <taxon>Eukaryota</taxon>
        <taxon>Metazoa</taxon>
        <taxon>Chordata</taxon>
        <taxon>Craniata</taxon>
        <taxon>Vertebrata</taxon>
        <taxon>Euteleostomi</taxon>
        <taxon>Actinopterygii</taxon>
        <taxon>Chondrostei</taxon>
        <taxon>Acipenseriformes</taxon>
        <taxon>Acipenseridae</taxon>
        <taxon>Acipenser</taxon>
    </lineage>
</organism>
<evidence type="ECO:0000313" key="2">
    <source>
        <dbReference type="Proteomes" id="UP001230051"/>
    </source>
</evidence>